<dbReference type="RefSeq" id="WP_111326631.1">
    <property type="nucleotide sequence ID" value="NZ_QKUF01000053.1"/>
</dbReference>
<gene>
    <name evidence="2" type="ORF">EI42_06242</name>
</gene>
<organism evidence="2 3">
    <name type="scientific">Thermosporothrix hazakensis</name>
    <dbReference type="NCBI Taxonomy" id="644383"/>
    <lineage>
        <taxon>Bacteria</taxon>
        <taxon>Bacillati</taxon>
        <taxon>Chloroflexota</taxon>
        <taxon>Ktedonobacteria</taxon>
        <taxon>Ktedonobacterales</taxon>
        <taxon>Thermosporotrichaceae</taxon>
        <taxon>Thermosporothrix</taxon>
    </lineage>
</organism>
<keyword evidence="3" id="KW-1185">Reference proteome</keyword>
<evidence type="ECO:0000313" key="3">
    <source>
        <dbReference type="Proteomes" id="UP000248806"/>
    </source>
</evidence>
<keyword evidence="1" id="KW-0812">Transmembrane</keyword>
<keyword evidence="1" id="KW-1133">Transmembrane helix</keyword>
<reference evidence="2 3" key="1">
    <citation type="submission" date="2018-06" db="EMBL/GenBank/DDBJ databases">
        <title>Genomic Encyclopedia of Archaeal and Bacterial Type Strains, Phase II (KMG-II): from individual species to whole genera.</title>
        <authorList>
            <person name="Goeker M."/>
        </authorList>
    </citation>
    <scope>NUCLEOTIDE SEQUENCE [LARGE SCALE GENOMIC DNA]</scope>
    <source>
        <strain evidence="2 3">ATCC BAA-1881</strain>
    </source>
</reference>
<sequence>MTIAFVFAWSAIPIGALVGGALVERTGNIKLIYGGIGILTFLIPLVFSFTALGKAERYMPKGEDSEVDAGTW</sequence>
<feature type="transmembrane region" description="Helical" evidence="1">
    <location>
        <begin position="30"/>
        <end position="52"/>
    </location>
</feature>
<proteinExistence type="predicted"/>
<name>A0A326TS02_THEHA</name>
<comment type="caution">
    <text evidence="2">The sequence shown here is derived from an EMBL/GenBank/DDBJ whole genome shotgun (WGS) entry which is preliminary data.</text>
</comment>
<accession>A0A326TS02</accession>
<dbReference type="AlphaFoldDB" id="A0A326TS02"/>
<dbReference type="Proteomes" id="UP000248806">
    <property type="component" value="Unassembled WGS sequence"/>
</dbReference>
<protein>
    <recommendedName>
        <fullName evidence="4">MFS transporter</fullName>
    </recommendedName>
</protein>
<dbReference type="EMBL" id="QKUF01000053">
    <property type="protein sequence ID" value="PZW18325.1"/>
    <property type="molecule type" value="Genomic_DNA"/>
</dbReference>
<evidence type="ECO:0000256" key="1">
    <source>
        <dbReference type="SAM" id="Phobius"/>
    </source>
</evidence>
<evidence type="ECO:0008006" key="4">
    <source>
        <dbReference type="Google" id="ProtNLM"/>
    </source>
</evidence>
<keyword evidence="1" id="KW-0472">Membrane</keyword>
<evidence type="ECO:0000313" key="2">
    <source>
        <dbReference type="EMBL" id="PZW18325.1"/>
    </source>
</evidence>